<dbReference type="PANTHER" id="PTHR30269:SF32">
    <property type="entry name" value="MEMBRANE TRANSPORTER PROTEIN-RELATED"/>
    <property type="match status" value="1"/>
</dbReference>
<dbReference type="InterPro" id="IPR002781">
    <property type="entry name" value="TM_pro_TauE-like"/>
</dbReference>
<dbReference type="AlphaFoldDB" id="A0A2T0X3A9"/>
<dbReference type="InterPro" id="IPR052017">
    <property type="entry name" value="TSUP"/>
</dbReference>
<keyword evidence="7 8" id="KW-0472">Membrane</keyword>
<accession>A0A2T0X3A9</accession>
<reference evidence="9 10" key="1">
    <citation type="submission" date="2018-03" db="EMBL/GenBank/DDBJ databases">
        <title>Genomic Encyclopedia of Archaeal and Bacterial Type Strains, Phase II (KMG-II): from individual species to whole genera.</title>
        <authorList>
            <person name="Goeker M."/>
        </authorList>
    </citation>
    <scope>NUCLEOTIDE SEQUENCE [LARGE SCALE GENOMIC DNA]</scope>
    <source>
        <strain evidence="9 10">DSM 29318</strain>
    </source>
</reference>
<evidence type="ECO:0000313" key="9">
    <source>
        <dbReference type="EMBL" id="PRY93436.1"/>
    </source>
</evidence>
<dbReference type="GO" id="GO:0005886">
    <property type="term" value="C:plasma membrane"/>
    <property type="evidence" value="ECO:0007669"/>
    <property type="project" value="UniProtKB-SubCell"/>
</dbReference>
<feature type="transmembrane region" description="Helical" evidence="8">
    <location>
        <begin position="229"/>
        <end position="246"/>
    </location>
</feature>
<evidence type="ECO:0000256" key="4">
    <source>
        <dbReference type="ARBA" id="ARBA00022475"/>
    </source>
</evidence>
<dbReference type="RefSeq" id="WP_106161030.1">
    <property type="nucleotide sequence ID" value="NZ_PVTT01000002.1"/>
</dbReference>
<feature type="transmembrane region" description="Helical" evidence="8">
    <location>
        <begin position="169"/>
        <end position="188"/>
    </location>
</feature>
<comment type="caution">
    <text evidence="9">The sequence shown here is derived from an EMBL/GenBank/DDBJ whole genome shotgun (WGS) entry which is preliminary data.</text>
</comment>
<evidence type="ECO:0000256" key="5">
    <source>
        <dbReference type="ARBA" id="ARBA00022692"/>
    </source>
</evidence>
<evidence type="ECO:0000256" key="3">
    <source>
        <dbReference type="ARBA" id="ARBA00022448"/>
    </source>
</evidence>
<proteinExistence type="inferred from homology"/>
<dbReference type="PANTHER" id="PTHR30269">
    <property type="entry name" value="TRANSMEMBRANE PROTEIN YFCA"/>
    <property type="match status" value="1"/>
</dbReference>
<keyword evidence="3" id="KW-0813">Transport</keyword>
<dbReference type="OrthoDB" id="9800873at2"/>
<keyword evidence="6 8" id="KW-1133">Transmembrane helix</keyword>
<evidence type="ECO:0000256" key="7">
    <source>
        <dbReference type="ARBA" id="ARBA00023136"/>
    </source>
</evidence>
<feature type="transmembrane region" description="Helical" evidence="8">
    <location>
        <begin position="135"/>
        <end position="163"/>
    </location>
</feature>
<evidence type="ECO:0000256" key="1">
    <source>
        <dbReference type="ARBA" id="ARBA00004651"/>
    </source>
</evidence>
<feature type="transmembrane region" description="Helical" evidence="8">
    <location>
        <begin position="48"/>
        <end position="68"/>
    </location>
</feature>
<protein>
    <recommendedName>
        <fullName evidence="8">Probable membrane transporter protein</fullName>
    </recommendedName>
</protein>
<name>A0A2T0X3A9_9RHOB</name>
<organism evidence="9 10">
    <name type="scientific">Hasllibacter halocynthiae</name>
    <dbReference type="NCBI Taxonomy" id="595589"/>
    <lineage>
        <taxon>Bacteria</taxon>
        <taxon>Pseudomonadati</taxon>
        <taxon>Pseudomonadota</taxon>
        <taxon>Alphaproteobacteria</taxon>
        <taxon>Rhodobacterales</taxon>
        <taxon>Roseobacteraceae</taxon>
        <taxon>Hasllibacter</taxon>
    </lineage>
</organism>
<evidence type="ECO:0000313" key="10">
    <source>
        <dbReference type="Proteomes" id="UP000238801"/>
    </source>
</evidence>
<comment type="similarity">
    <text evidence="2 8">Belongs to the 4-toluene sulfonate uptake permease (TSUP) (TC 2.A.102) family.</text>
</comment>
<feature type="transmembrane region" description="Helical" evidence="8">
    <location>
        <begin position="105"/>
        <end position="123"/>
    </location>
</feature>
<sequence>MDEITLSALALCVAITLLAGFVKGAVGFAMPLIMVSGISSILDPKLAVAAIILPVVATNLAQTFRSGIGPAWDAAREHRVYILLVCLSILLVGQLLPAIDARTMYFVLGVPVTTLAALQLVGWRPRIAPERRRIAEIVGGLISGSLGGFAGTWGPTTVLYLLALDVPKARSVLVQGVIYGAGSFALLATHSVSGILNRGTVPLSALLLVPSLAGIWLGFRVQDRLDQDLFRRLTLGVLVLAGLNLIRRGAGW</sequence>
<keyword evidence="10" id="KW-1185">Reference proteome</keyword>
<gene>
    <name evidence="9" type="ORF">BCF33_2304</name>
</gene>
<evidence type="ECO:0000256" key="6">
    <source>
        <dbReference type="ARBA" id="ARBA00022989"/>
    </source>
</evidence>
<evidence type="ECO:0000256" key="2">
    <source>
        <dbReference type="ARBA" id="ARBA00009142"/>
    </source>
</evidence>
<keyword evidence="5 8" id="KW-0812">Transmembrane</keyword>
<dbReference type="Pfam" id="PF01925">
    <property type="entry name" value="TauE"/>
    <property type="match status" value="1"/>
</dbReference>
<feature type="transmembrane region" description="Helical" evidence="8">
    <location>
        <begin position="200"/>
        <end position="217"/>
    </location>
</feature>
<dbReference type="Proteomes" id="UP000238801">
    <property type="component" value="Unassembled WGS sequence"/>
</dbReference>
<dbReference type="EMBL" id="PVTT01000002">
    <property type="protein sequence ID" value="PRY93436.1"/>
    <property type="molecule type" value="Genomic_DNA"/>
</dbReference>
<keyword evidence="4 8" id="KW-1003">Cell membrane</keyword>
<feature type="transmembrane region" description="Helical" evidence="8">
    <location>
        <begin position="80"/>
        <end position="99"/>
    </location>
</feature>
<evidence type="ECO:0000256" key="8">
    <source>
        <dbReference type="RuleBase" id="RU363041"/>
    </source>
</evidence>
<comment type="subcellular location">
    <subcellularLocation>
        <location evidence="1 8">Cell membrane</location>
        <topology evidence="1 8">Multi-pass membrane protein</topology>
    </subcellularLocation>
</comment>